<evidence type="ECO:0008006" key="9">
    <source>
        <dbReference type="Google" id="ProtNLM"/>
    </source>
</evidence>
<dbReference type="Pfam" id="PF10350">
    <property type="entry name" value="DUF2428"/>
    <property type="match status" value="1"/>
</dbReference>
<evidence type="ECO:0000313" key="7">
    <source>
        <dbReference type="EMBL" id="KAL1839076.1"/>
    </source>
</evidence>
<dbReference type="PANTHER" id="PTHR14387:SF0">
    <property type="entry name" value="DUF2428 DOMAIN-CONTAINING PROTEIN"/>
    <property type="match status" value="1"/>
</dbReference>
<evidence type="ECO:0000313" key="8">
    <source>
        <dbReference type="Proteomes" id="UP001583172"/>
    </source>
</evidence>
<evidence type="ECO:0000256" key="1">
    <source>
        <dbReference type="ARBA" id="ARBA00010409"/>
    </source>
</evidence>
<comment type="similarity">
    <text evidence="1">Belongs to the THADA family.</text>
</comment>
<keyword evidence="8" id="KW-1185">Reference proteome</keyword>
<keyword evidence="2" id="KW-0819">tRNA processing</keyword>
<sequence>MDASPETADTRPPGQKSKDSKEVFENANTITKWLMSQPEGSRRQHAEDTFKRLLQDAIQSRQYHGNGQACVMLCSFVQQCAKSSDDALRQWALTETLSKQLFHFYLEWYEHDPHRALRQVLDILVVIAASNPSPETGKAVKEHILETLIAIVARKSVQQLTKSGLQCLDYLLNKRVVDLADIAPKYTGLEPSLAGQPELSLWKSFTSHLFSWMQFAHVSPLAGKCLVHVFRGLMTASDTVGFNLDVWWQWLQDALARDPELLEDLKHYVLGPIFKVDKNTALKLLHRSNQNQPLSTIGQELNDYDLLLQLATLELGKKYGMVGEPGNGCEPSTEKSAPVSLEETLLDNLLAHPSVSVRSSAFSLLISSQATTKPFSEASFDLLKKHLASFHADYDARVRNEVLGYTKNLIKRAKNIITVAQRSLAAHETAANRDGTQSKKKFGPEVMLKDAVEAKDVLDRHQAFLRWYMDYLRDELHPAASYQRHITAAKAILLLLQIGKHAGATEDVLDEDIAMEISHDVTWIRLLLDLLIDPFDDVRDGAATILSLLSPGTSPSPRARPVKFVLVLSQFCQRASNLADRTGRADHGDGAARAHGLMCSWLSKPDSRLAHLSAILGKLETKITKAEDDLGHAAIENPVHSDFAAISYIWQVLSKETYTEKQLETLHHLQRRIFFCAQRIWFTVKHVLCDDSPEGHLPEELEDIEGLDTKDLLSYSFRAVHESSNLLRLLVATLRQKKASGVPYPPLDVFRETGYLAFEQLATLRHRGAFSTVSYTFTTCCQLTQQLADVYADTEDAEELLREWYQGAINCIMTTLSTTRRSAGLPSLIAAVLAANAKSPSFQEVYETLEDIGKKVVRASETDGSNLPQVHALNSLREIFRSSLLSKKAEGYLARTLHLAATSLKSEVWAIRNCGLLLLRSLIDCLLGTGESKAAIESGWDGQSIRISYSKYPTLPGVLLNLLRSVDETLEQASQSGAAEAVFPVLDIIRRAGPPEEHRAELRKHIEGYLGSRLWHVREIAARTLCSFLLQGDWAKETGRLLAEAGGSANRLHGALLTARFVIERRADLAGSLVSESESIGNLLTQLAQRQDAFEHCAELKAAHLEILNLLARLGCNDQVTKAVVPPQAVTKHRGASSALLDLQTSLRVVYNAASSADVGQLREELMRLLETDVNTAIRMLEVTPEAWRHVDNSSATSELCALYLDICISSPAPGVRKQALLNLGSLLGDLLRHGDVSELPSAAQLDGLWRRLQHGEISPSLSCTIVETSGTIMAALLSQPSQDIPDMAPRLQRWGDMLSECLDVDNPFDTRYAAASALRSFFTRTKTHAWGDDAKYLPVLWALYDGLIDDDDEVREAAAVAASSVLSNGGGVRPVVAPIAATELASWMGAHFGSSSDDEFTARVICRMVGQPWEKAADTSLQLVPAEKMLREALMFDDSLFAAEEQNLFIDEVRETRRWRGVYEEMTKARKSSVANANNANADEASTALSLSNTLRAWAEAGMKALLALAAKGDGPLGWMTDQHVFAACARIVLCAVATTRTVEGGEAGLLVEMLGKFREVGLQTGVHGLLLEMARLEEKGGEVQEQPVREQEVQAEAKCEEVVKEVT</sequence>
<dbReference type="InterPro" id="IPR056842">
    <property type="entry name" value="THADA-like_TPR_C"/>
</dbReference>
<dbReference type="SUPFAM" id="SSF48371">
    <property type="entry name" value="ARM repeat"/>
    <property type="match status" value="1"/>
</dbReference>
<evidence type="ECO:0000256" key="3">
    <source>
        <dbReference type="SAM" id="MobiDB-lite"/>
    </source>
</evidence>
<evidence type="ECO:0000259" key="6">
    <source>
        <dbReference type="Pfam" id="PF25151"/>
    </source>
</evidence>
<dbReference type="InterPro" id="IPR019442">
    <property type="entry name" value="THADA/TRM732_DUF2428"/>
</dbReference>
<protein>
    <recommendedName>
        <fullName evidence="9">DUF2428 domain-containing protein</fullName>
    </recommendedName>
</protein>
<feature type="domain" description="DUF2428" evidence="4">
    <location>
        <begin position="669"/>
        <end position="910"/>
    </location>
</feature>
<reference evidence="7 8" key="1">
    <citation type="journal article" date="2024" name="Commun. Biol.">
        <title>Comparative genomic analysis of thermophilic fungi reveals convergent evolutionary adaptations and gene losses.</title>
        <authorList>
            <person name="Steindorff A.S."/>
            <person name="Aguilar-Pontes M.V."/>
            <person name="Robinson A.J."/>
            <person name="Andreopoulos B."/>
            <person name="LaButti K."/>
            <person name="Kuo A."/>
            <person name="Mondo S."/>
            <person name="Riley R."/>
            <person name="Otillar R."/>
            <person name="Haridas S."/>
            <person name="Lipzen A."/>
            <person name="Grimwood J."/>
            <person name="Schmutz J."/>
            <person name="Clum A."/>
            <person name="Reid I.D."/>
            <person name="Moisan M.C."/>
            <person name="Butler G."/>
            <person name="Nguyen T.T.M."/>
            <person name="Dewar K."/>
            <person name="Conant G."/>
            <person name="Drula E."/>
            <person name="Henrissat B."/>
            <person name="Hansel C."/>
            <person name="Singer S."/>
            <person name="Hutchinson M.I."/>
            <person name="de Vries R.P."/>
            <person name="Natvig D.O."/>
            <person name="Powell A.J."/>
            <person name="Tsang A."/>
            <person name="Grigoriev I.V."/>
        </authorList>
    </citation>
    <scope>NUCLEOTIDE SEQUENCE [LARGE SCALE GENOMIC DNA]</scope>
    <source>
        <strain evidence="7 8">CBS 620.91</strain>
    </source>
</reference>
<feature type="region of interest" description="Disordered" evidence="3">
    <location>
        <begin position="1"/>
        <end position="22"/>
    </location>
</feature>
<dbReference type="InterPro" id="IPR051954">
    <property type="entry name" value="tRNA_methyltransferase_THADA"/>
</dbReference>
<proteinExistence type="inferred from homology"/>
<feature type="domain" description="tRNA (32-2'-O)-methyltransferase regulator THADA-like C-terminal TPR repeats region" evidence="6">
    <location>
        <begin position="912"/>
        <end position="1061"/>
    </location>
</feature>
<evidence type="ECO:0000256" key="2">
    <source>
        <dbReference type="ARBA" id="ARBA00022694"/>
    </source>
</evidence>
<dbReference type="Pfam" id="PF26523">
    <property type="entry name" value="Trm732_C"/>
    <property type="match status" value="1"/>
</dbReference>
<dbReference type="Pfam" id="PF25150">
    <property type="entry name" value="TPR_Trm732"/>
    <property type="match status" value="1"/>
</dbReference>
<gene>
    <name evidence="7" type="ORF">VTJ49DRAFT_1877</name>
</gene>
<dbReference type="Proteomes" id="UP001583172">
    <property type="component" value="Unassembled WGS sequence"/>
</dbReference>
<feature type="domain" description="tRNA (32-2'-O)-methyltransferase regulator THADA-like TPR repeats region" evidence="5">
    <location>
        <begin position="245"/>
        <end position="540"/>
    </location>
</feature>
<dbReference type="PANTHER" id="PTHR14387">
    <property type="entry name" value="THADA/DEATH RECEPTOR INTERACTING PROTEIN"/>
    <property type="match status" value="1"/>
</dbReference>
<name>A0ABR3VBI5_HUMIN</name>
<dbReference type="Pfam" id="PF25151">
    <property type="entry name" value="TPR_Trm732_C"/>
    <property type="match status" value="1"/>
</dbReference>
<dbReference type="EMBL" id="JAZGSY010000176">
    <property type="protein sequence ID" value="KAL1839076.1"/>
    <property type="molecule type" value="Genomic_DNA"/>
</dbReference>
<dbReference type="InterPro" id="IPR016024">
    <property type="entry name" value="ARM-type_fold"/>
</dbReference>
<comment type="caution">
    <text evidence="7">The sequence shown here is derived from an EMBL/GenBank/DDBJ whole genome shotgun (WGS) entry which is preliminary data.</text>
</comment>
<accession>A0ABR3VBI5</accession>
<organism evidence="7 8">
    <name type="scientific">Humicola insolens</name>
    <name type="common">Soft-rot fungus</name>
    <dbReference type="NCBI Taxonomy" id="85995"/>
    <lineage>
        <taxon>Eukaryota</taxon>
        <taxon>Fungi</taxon>
        <taxon>Dikarya</taxon>
        <taxon>Ascomycota</taxon>
        <taxon>Pezizomycotina</taxon>
        <taxon>Sordariomycetes</taxon>
        <taxon>Sordariomycetidae</taxon>
        <taxon>Sordariales</taxon>
        <taxon>Chaetomiaceae</taxon>
        <taxon>Mycothermus</taxon>
    </lineage>
</organism>
<evidence type="ECO:0000259" key="5">
    <source>
        <dbReference type="Pfam" id="PF25150"/>
    </source>
</evidence>
<evidence type="ECO:0000259" key="4">
    <source>
        <dbReference type="Pfam" id="PF10350"/>
    </source>
</evidence>
<dbReference type="InterPro" id="IPR056843">
    <property type="entry name" value="THADA-like_TPR"/>
</dbReference>